<dbReference type="PANTHER" id="PTHR28629">
    <property type="entry name" value="TRIOKINASE/FMN CYCLASE"/>
    <property type="match status" value="1"/>
</dbReference>
<dbReference type="EMBL" id="ML978711">
    <property type="protein sequence ID" value="KAF2092222.1"/>
    <property type="molecule type" value="Genomic_DNA"/>
</dbReference>
<dbReference type="Pfam" id="PF02734">
    <property type="entry name" value="Dak2"/>
    <property type="match status" value="1"/>
</dbReference>
<feature type="domain" description="DhaL" evidence="4">
    <location>
        <begin position="326"/>
        <end position="514"/>
    </location>
</feature>
<dbReference type="InterPro" id="IPR036117">
    <property type="entry name" value="DhaL_dom_sf"/>
</dbReference>
<dbReference type="PANTHER" id="PTHR28629:SF14">
    <property type="entry name" value="DIHYDROXYACETONE KINASE 1"/>
    <property type="match status" value="1"/>
</dbReference>
<feature type="compositionally biased region" description="Pro residues" evidence="3">
    <location>
        <begin position="290"/>
        <end position="302"/>
    </location>
</feature>
<name>A0A9P4I504_9PEZI</name>
<accession>A0A9P4I504</accession>
<sequence>MPVVVGQTIPWPLEELDLDNPNRWVELFPLIRPSVEAVTSEHGYTVFVDHALADSKIVQVAAMGRYGRFSTRFLSDKHVAAFVVSGTSTAGGVSVKDLVGILRGHGLQTSQGLVVVTAGERRSLRPVEDGVIELETEGELEFDHVLSLLNHVSETARTSIHSTSELLKAFLKTSASTNTMLHPDKKGSNATLVQGSEHTEFESIKKALGKDLTRVLRSHSTQDDSSVFSVHYSTINGLSQLEHYIMAYEISTYFDEQNTPYRLSSSTLTSPNPLDPRGWALSISSIPRSHLPPQPQPTPTLPSPQLGRTDSITTPAAPCTLTFSSASIRRRLTAGCKAVIAAEPAITHYDTIVGDGDCGITLRAGASKALSFATNHALTPLPHALSALVAELETTMGGTSGALYCIFLSALAHSLGGAESVAAAVAAALEQLLGYTTARRGDRTCLDCLIPFVEVWARGGDVGLAVRAARVGVVRTESMEAVVGRSAYLDRSATRGVPDPGAFGLLMLLEGLCGV</sequence>
<evidence type="ECO:0000256" key="3">
    <source>
        <dbReference type="SAM" id="MobiDB-lite"/>
    </source>
</evidence>
<feature type="region of interest" description="Disordered" evidence="3">
    <location>
        <begin position="285"/>
        <end position="314"/>
    </location>
</feature>
<protein>
    <submittedName>
        <fullName evidence="5">Dak phosphatase</fullName>
    </submittedName>
</protein>
<evidence type="ECO:0000256" key="2">
    <source>
        <dbReference type="ARBA" id="ARBA00022777"/>
    </source>
</evidence>
<dbReference type="GO" id="GO:0004371">
    <property type="term" value="F:glycerone kinase activity"/>
    <property type="evidence" value="ECO:0007669"/>
    <property type="project" value="InterPro"/>
</dbReference>
<dbReference type="AlphaFoldDB" id="A0A9P4I504"/>
<comment type="caution">
    <text evidence="5">The sequence shown here is derived from an EMBL/GenBank/DDBJ whole genome shotgun (WGS) entry which is preliminary data.</text>
</comment>
<evidence type="ECO:0000256" key="1">
    <source>
        <dbReference type="ARBA" id="ARBA00022679"/>
    </source>
</evidence>
<proteinExistence type="predicted"/>
<dbReference type="PROSITE" id="PS51480">
    <property type="entry name" value="DHAL"/>
    <property type="match status" value="1"/>
</dbReference>
<dbReference type="Proteomes" id="UP000799776">
    <property type="component" value="Unassembled WGS sequence"/>
</dbReference>
<gene>
    <name evidence="5" type="ORF">K490DRAFT_61662</name>
</gene>
<dbReference type="InterPro" id="IPR050861">
    <property type="entry name" value="Dihydroxyacetone_Kinase"/>
</dbReference>
<evidence type="ECO:0000313" key="5">
    <source>
        <dbReference type="EMBL" id="KAF2092222.1"/>
    </source>
</evidence>
<keyword evidence="2" id="KW-0418">Kinase</keyword>
<evidence type="ECO:0000259" key="4">
    <source>
        <dbReference type="PROSITE" id="PS51480"/>
    </source>
</evidence>
<dbReference type="InterPro" id="IPR004007">
    <property type="entry name" value="DhaL_dom"/>
</dbReference>
<evidence type="ECO:0000313" key="6">
    <source>
        <dbReference type="Proteomes" id="UP000799776"/>
    </source>
</evidence>
<dbReference type="SUPFAM" id="SSF101473">
    <property type="entry name" value="DhaL-like"/>
    <property type="match status" value="1"/>
</dbReference>
<organism evidence="5 6">
    <name type="scientific">Saccharata proteae CBS 121410</name>
    <dbReference type="NCBI Taxonomy" id="1314787"/>
    <lineage>
        <taxon>Eukaryota</taxon>
        <taxon>Fungi</taxon>
        <taxon>Dikarya</taxon>
        <taxon>Ascomycota</taxon>
        <taxon>Pezizomycotina</taxon>
        <taxon>Dothideomycetes</taxon>
        <taxon>Dothideomycetes incertae sedis</taxon>
        <taxon>Botryosphaeriales</taxon>
        <taxon>Saccharataceae</taxon>
        <taxon>Saccharata</taxon>
    </lineage>
</organism>
<dbReference type="OrthoDB" id="2139957at2759"/>
<dbReference type="Gene3D" id="1.25.40.340">
    <property type="match status" value="1"/>
</dbReference>
<dbReference type="SMART" id="SM01120">
    <property type="entry name" value="Dak2"/>
    <property type="match status" value="1"/>
</dbReference>
<keyword evidence="6" id="KW-1185">Reference proteome</keyword>
<dbReference type="GO" id="GO:0005829">
    <property type="term" value="C:cytosol"/>
    <property type="evidence" value="ECO:0007669"/>
    <property type="project" value="TreeGrafter"/>
</dbReference>
<dbReference type="GO" id="GO:0019563">
    <property type="term" value="P:glycerol catabolic process"/>
    <property type="evidence" value="ECO:0007669"/>
    <property type="project" value="TreeGrafter"/>
</dbReference>
<reference evidence="5" key="1">
    <citation type="journal article" date="2020" name="Stud. Mycol.">
        <title>101 Dothideomycetes genomes: a test case for predicting lifestyles and emergence of pathogens.</title>
        <authorList>
            <person name="Haridas S."/>
            <person name="Albert R."/>
            <person name="Binder M."/>
            <person name="Bloem J."/>
            <person name="Labutti K."/>
            <person name="Salamov A."/>
            <person name="Andreopoulos B."/>
            <person name="Baker S."/>
            <person name="Barry K."/>
            <person name="Bills G."/>
            <person name="Bluhm B."/>
            <person name="Cannon C."/>
            <person name="Castanera R."/>
            <person name="Culley D."/>
            <person name="Daum C."/>
            <person name="Ezra D."/>
            <person name="Gonzalez J."/>
            <person name="Henrissat B."/>
            <person name="Kuo A."/>
            <person name="Liang C."/>
            <person name="Lipzen A."/>
            <person name="Lutzoni F."/>
            <person name="Magnuson J."/>
            <person name="Mondo S."/>
            <person name="Nolan M."/>
            <person name="Ohm R."/>
            <person name="Pangilinan J."/>
            <person name="Park H.-J."/>
            <person name="Ramirez L."/>
            <person name="Alfaro M."/>
            <person name="Sun H."/>
            <person name="Tritt A."/>
            <person name="Yoshinaga Y."/>
            <person name="Zwiers L.-H."/>
            <person name="Turgeon B."/>
            <person name="Goodwin S."/>
            <person name="Spatafora J."/>
            <person name="Crous P."/>
            <person name="Grigoriev I."/>
        </authorList>
    </citation>
    <scope>NUCLEOTIDE SEQUENCE</scope>
    <source>
        <strain evidence="5">CBS 121410</strain>
    </source>
</reference>
<keyword evidence="1" id="KW-0808">Transferase</keyword>